<dbReference type="GO" id="GO:0001530">
    <property type="term" value="F:lipopolysaccharide binding"/>
    <property type="evidence" value="ECO:0007669"/>
    <property type="project" value="TreeGrafter"/>
</dbReference>
<comment type="caution">
    <text evidence="5">The sequence shown here is derived from an EMBL/GenBank/DDBJ whole genome shotgun (WGS) entry which is preliminary data.</text>
</comment>
<dbReference type="InterPro" id="IPR052507">
    <property type="entry name" value="BPI_fold-antibacterial"/>
</dbReference>
<evidence type="ECO:0000256" key="4">
    <source>
        <dbReference type="ARBA" id="ARBA00023157"/>
    </source>
</evidence>
<dbReference type="AlphaFoldDB" id="A0A5N3VCH3"/>
<dbReference type="Proteomes" id="UP000326458">
    <property type="component" value="Unassembled WGS sequence"/>
</dbReference>
<protein>
    <submittedName>
        <fullName evidence="5">Uncharacterized protein</fullName>
    </submittedName>
</protein>
<dbReference type="GO" id="GO:0070062">
    <property type="term" value="C:extracellular exosome"/>
    <property type="evidence" value="ECO:0007669"/>
    <property type="project" value="TreeGrafter"/>
</dbReference>
<keyword evidence="4" id="KW-1015">Disulfide bond</keyword>
<organism evidence="5 6">
    <name type="scientific">Muntiacus muntjak</name>
    <name type="common">Barking deer</name>
    <name type="synonym">Indian muntjac</name>
    <dbReference type="NCBI Taxonomy" id="9888"/>
    <lineage>
        <taxon>Eukaryota</taxon>
        <taxon>Metazoa</taxon>
        <taxon>Chordata</taxon>
        <taxon>Craniata</taxon>
        <taxon>Vertebrata</taxon>
        <taxon>Euteleostomi</taxon>
        <taxon>Mammalia</taxon>
        <taxon>Eutheria</taxon>
        <taxon>Laurasiatheria</taxon>
        <taxon>Artiodactyla</taxon>
        <taxon>Ruminantia</taxon>
        <taxon>Pecora</taxon>
        <taxon>Cervidae</taxon>
        <taxon>Muntiacinae</taxon>
        <taxon>Muntiacus</taxon>
    </lineage>
</organism>
<keyword evidence="2" id="KW-0964">Secreted</keyword>
<name>A0A5N3VCH3_MUNMU</name>
<evidence type="ECO:0000256" key="2">
    <source>
        <dbReference type="ARBA" id="ARBA00022525"/>
    </source>
</evidence>
<keyword evidence="3" id="KW-0732">Signal</keyword>
<comment type="subcellular location">
    <subcellularLocation>
        <location evidence="1">Secreted</location>
    </subcellularLocation>
</comment>
<reference evidence="5 6" key="1">
    <citation type="submission" date="2019-06" db="EMBL/GenBank/DDBJ databases">
        <title>Discovery of a novel chromosome fission-fusion reversal in muntjac.</title>
        <authorList>
            <person name="Mudd A.B."/>
            <person name="Bredeson J.V."/>
            <person name="Baum R."/>
            <person name="Hockemeyer D."/>
            <person name="Rokhsar D.S."/>
        </authorList>
    </citation>
    <scope>NUCLEOTIDE SEQUENCE [LARGE SCALE GENOMIC DNA]</scope>
    <source>
        <strain evidence="5">UTSW_UCB_Mm</strain>
        <tissue evidence="5">Fibroblast cell line</tissue>
    </source>
</reference>
<evidence type="ECO:0000313" key="6">
    <source>
        <dbReference type="Proteomes" id="UP000326458"/>
    </source>
</evidence>
<evidence type="ECO:0000256" key="1">
    <source>
        <dbReference type="ARBA" id="ARBA00004613"/>
    </source>
</evidence>
<dbReference type="EMBL" id="VCEA01000002">
    <property type="protein sequence ID" value="KAB0346804.1"/>
    <property type="molecule type" value="Genomic_DNA"/>
</dbReference>
<feature type="non-terminal residue" evidence="5">
    <location>
        <position position="1"/>
    </location>
</feature>
<proteinExistence type="predicted"/>
<evidence type="ECO:0000313" key="5">
    <source>
        <dbReference type="EMBL" id="KAB0346804.1"/>
    </source>
</evidence>
<sequence>TGVIFIGVSLDGSGPRACFRGQPPTHHHHIRAIATQQNSGDCAGEQGFRKCQDKMFQLWKLVLLCGFLIGTSASVSASDQDVVSELKSVLQKELESDDSASKCKSARGMIRLTGLISLQSKGLLRVLSSTTVQKNQFFSATLLYSPALTSVHDY</sequence>
<keyword evidence="6" id="KW-1185">Reference proteome</keyword>
<dbReference type="PANTHER" id="PTHR47145">
    <property type="entry name" value="BPI FOLD-CONTAINING FAMILY A MEMBER 2"/>
    <property type="match status" value="1"/>
</dbReference>
<gene>
    <name evidence="5" type="ORF">FD754_011661</name>
</gene>
<dbReference type="PANTHER" id="PTHR47145:SF1">
    <property type="entry name" value="BPI FOLD-CONTAINING FAMILY A MEMBER 2"/>
    <property type="match status" value="1"/>
</dbReference>
<dbReference type="GO" id="GO:0030141">
    <property type="term" value="C:secretory granule"/>
    <property type="evidence" value="ECO:0007669"/>
    <property type="project" value="TreeGrafter"/>
</dbReference>
<evidence type="ECO:0000256" key="3">
    <source>
        <dbReference type="ARBA" id="ARBA00022729"/>
    </source>
</evidence>
<accession>A0A5N3VCH3</accession>